<gene>
    <name evidence="4" type="ORF">SAMN05421642_12520</name>
</gene>
<evidence type="ECO:0000256" key="2">
    <source>
        <dbReference type="ARBA" id="ARBA00022777"/>
    </source>
</evidence>
<dbReference type="RefSeq" id="WP_089252110.1">
    <property type="nucleotide sequence ID" value="NZ_FZOW01000025.1"/>
</dbReference>
<dbReference type="AlphaFoldDB" id="A0A239N060"/>
<dbReference type="InterPro" id="IPR004007">
    <property type="entry name" value="DhaL_dom"/>
</dbReference>
<accession>A0A239N060</accession>
<organism evidence="4 5">
    <name type="scientific">Rhodococcoides kyotonense</name>
    <dbReference type="NCBI Taxonomy" id="398843"/>
    <lineage>
        <taxon>Bacteria</taxon>
        <taxon>Bacillati</taxon>
        <taxon>Actinomycetota</taxon>
        <taxon>Actinomycetes</taxon>
        <taxon>Mycobacteriales</taxon>
        <taxon>Nocardiaceae</taxon>
        <taxon>Rhodococcoides</taxon>
    </lineage>
</organism>
<dbReference type="Proteomes" id="UP000198327">
    <property type="component" value="Unassembled WGS sequence"/>
</dbReference>
<dbReference type="Pfam" id="PF02734">
    <property type="entry name" value="Dak2"/>
    <property type="match status" value="1"/>
</dbReference>
<dbReference type="GO" id="GO:0005829">
    <property type="term" value="C:cytosol"/>
    <property type="evidence" value="ECO:0007669"/>
    <property type="project" value="TreeGrafter"/>
</dbReference>
<evidence type="ECO:0000259" key="3">
    <source>
        <dbReference type="PROSITE" id="PS51480"/>
    </source>
</evidence>
<evidence type="ECO:0000313" key="5">
    <source>
        <dbReference type="Proteomes" id="UP000198327"/>
    </source>
</evidence>
<dbReference type="GO" id="GO:0019563">
    <property type="term" value="P:glycerol catabolic process"/>
    <property type="evidence" value="ECO:0007669"/>
    <property type="project" value="TreeGrafter"/>
</dbReference>
<dbReference type="InterPro" id="IPR036117">
    <property type="entry name" value="DhaL_dom_sf"/>
</dbReference>
<name>A0A239N060_9NOCA</name>
<dbReference type="PANTHER" id="PTHR28629:SF4">
    <property type="entry name" value="TRIOKINASE_FMN CYCLASE"/>
    <property type="match status" value="1"/>
</dbReference>
<evidence type="ECO:0000256" key="1">
    <source>
        <dbReference type="ARBA" id="ARBA00022679"/>
    </source>
</evidence>
<dbReference type="PANTHER" id="PTHR28629">
    <property type="entry name" value="TRIOKINASE/FMN CYCLASE"/>
    <property type="match status" value="1"/>
</dbReference>
<dbReference type="GO" id="GO:0004371">
    <property type="term" value="F:glycerone kinase activity"/>
    <property type="evidence" value="ECO:0007669"/>
    <property type="project" value="InterPro"/>
</dbReference>
<protein>
    <submittedName>
        <fullName evidence="4">Dihydroxyacetone kinase/dihydroxyacetone kinase, C-terminal domain</fullName>
    </submittedName>
</protein>
<dbReference type="PROSITE" id="PS51480">
    <property type="entry name" value="DHAL"/>
    <property type="match status" value="1"/>
</dbReference>
<dbReference type="SUPFAM" id="SSF101473">
    <property type="entry name" value="DhaL-like"/>
    <property type="match status" value="1"/>
</dbReference>
<dbReference type="EMBL" id="FZOW01000025">
    <property type="protein sequence ID" value="SNT47863.1"/>
    <property type="molecule type" value="Genomic_DNA"/>
</dbReference>
<sequence>MTIANSLTAAAEALENNVDELTRLDSIVGDGDLGLTAGKVAAAIREAVAANTGDTSTLLQQCGRRIAGTAASSCGTLIATAFLSASKLDNSGSPREQLAAALTAAQEGIQKRGKAAPGDRTLLDALAPAADTARKASADLPWDDIRFAVAASAQKGMEATKTMTPRIGRARSQPERALGNPDAGAVLVAVAFNAALTEVS</sequence>
<proteinExistence type="predicted"/>
<keyword evidence="5" id="KW-1185">Reference proteome</keyword>
<keyword evidence="2 4" id="KW-0418">Kinase</keyword>
<dbReference type="OrthoDB" id="9800291at2"/>
<dbReference type="SMART" id="SM01120">
    <property type="entry name" value="Dak2"/>
    <property type="match status" value="1"/>
</dbReference>
<dbReference type="InterPro" id="IPR050861">
    <property type="entry name" value="Dihydroxyacetone_Kinase"/>
</dbReference>
<evidence type="ECO:0000313" key="4">
    <source>
        <dbReference type="EMBL" id="SNT47863.1"/>
    </source>
</evidence>
<keyword evidence="1" id="KW-0808">Transferase</keyword>
<feature type="domain" description="DhaL" evidence="3">
    <location>
        <begin position="1"/>
        <end position="197"/>
    </location>
</feature>
<reference evidence="5" key="1">
    <citation type="submission" date="2017-06" db="EMBL/GenBank/DDBJ databases">
        <authorList>
            <person name="Varghese N."/>
            <person name="Submissions S."/>
        </authorList>
    </citation>
    <scope>NUCLEOTIDE SEQUENCE [LARGE SCALE GENOMIC DNA]</scope>
    <source>
        <strain evidence="5">JCM 23211</strain>
    </source>
</reference>
<dbReference type="Gene3D" id="1.25.40.340">
    <property type="match status" value="1"/>
</dbReference>